<dbReference type="PANTHER" id="PTHR31707">
    <property type="entry name" value="PECTINESTERASE"/>
    <property type="match status" value="1"/>
</dbReference>
<dbReference type="EMBL" id="CM007383">
    <property type="protein sequence ID" value="ONK75039.1"/>
    <property type="molecule type" value="Genomic_DNA"/>
</dbReference>
<evidence type="ECO:0000256" key="1">
    <source>
        <dbReference type="ARBA" id="ARBA00005184"/>
    </source>
</evidence>
<name>A0A5P1FDR9_ASPOF</name>
<feature type="domain" description="Pectinesterase catalytic" evidence="4">
    <location>
        <begin position="18"/>
        <end position="65"/>
    </location>
</feature>
<dbReference type="UniPathway" id="UPA00545">
    <property type="reaction ID" value="UER00823"/>
</dbReference>
<dbReference type="Pfam" id="PF01095">
    <property type="entry name" value="Pectinesterase"/>
    <property type="match status" value="2"/>
</dbReference>
<dbReference type="InterPro" id="IPR012334">
    <property type="entry name" value="Pectin_lyas_fold"/>
</dbReference>
<evidence type="ECO:0000259" key="4">
    <source>
        <dbReference type="Pfam" id="PF01095"/>
    </source>
</evidence>
<dbReference type="SUPFAM" id="SSF51126">
    <property type="entry name" value="Pectin lyase-like"/>
    <property type="match status" value="1"/>
</dbReference>
<organism evidence="5 6">
    <name type="scientific">Asparagus officinalis</name>
    <name type="common">Garden asparagus</name>
    <dbReference type="NCBI Taxonomy" id="4686"/>
    <lineage>
        <taxon>Eukaryota</taxon>
        <taxon>Viridiplantae</taxon>
        <taxon>Streptophyta</taxon>
        <taxon>Embryophyta</taxon>
        <taxon>Tracheophyta</taxon>
        <taxon>Spermatophyta</taxon>
        <taxon>Magnoliopsida</taxon>
        <taxon>Liliopsida</taxon>
        <taxon>Asparagales</taxon>
        <taxon>Asparagaceae</taxon>
        <taxon>Asparagoideae</taxon>
        <taxon>Asparagus</taxon>
    </lineage>
</organism>
<protein>
    <recommendedName>
        <fullName evidence="4">Pectinesterase catalytic domain-containing protein</fullName>
    </recommendedName>
</protein>
<evidence type="ECO:0000256" key="3">
    <source>
        <dbReference type="ARBA" id="ARBA00023085"/>
    </source>
</evidence>
<dbReference type="Gene3D" id="2.160.20.10">
    <property type="entry name" value="Single-stranded right-handed beta-helix, Pectin lyase-like"/>
    <property type="match status" value="2"/>
</dbReference>
<accession>A0A5P1FDR9</accession>
<keyword evidence="2" id="KW-0378">Hydrolase</keyword>
<sequence>MASTSFVGCSGQKFSPSVIDAKDGTGNFETLAEAVGAIPSTAKGRYTIYVKEGVYEENITIDRKRSLSYLDEFQDVGCLILNILLIAVVKADNFIGKCMAFENALGKDKGQPMALMSEGERSSFFLCELLLGYQDMLYVIDGRQFFRECDIYGTVGFIFGDAAMVSSKMQLLFL</sequence>
<comment type="pathway">
    <text evidence="1">Glycan metabolism; pectin degradation; 2-dehydro-3-deoxy-D-gluconate from pectin: step 1/5.</text>
</comment>
<dbReference type="InterPro" id="IPR011050">
    <property type="entry name" value="Pectin_lyase_fold/virulence"/>
</dbReference>
<dbReference type="Gramene" id="ONK75039">
    <property type="protein sequence ID" value="ONK75039"/>
    <property type="gene ID" value="A4U43_C03F12690"/>
</dbReference>
<evidence type="ECO:0000256" key="2">
    <source>
        <dbReference type="ARBA" id="ARBA00022801"/>
    </source>
</evidence>
<dbReference type="GO" id="GO:0042545">
    <property type="term" value="P:cell wall modification"/>
    <property type="evidence" value="ECO:0007669"/>
    <property type="project" value="InterPro"/>
</dbReference>
<dbReference type="GO" id="GO:0030599">
    <property type="term" value="F:pectinesterase activity"/>
    <property type="evidence" value="ECO:0007669"/>
    <property type="project" value="InterPro"/>
</dbReference>
<evidence type="ECO:0000313" key="5">
    <source>
        <dbReference type="EMBL" id="ONK75039.1"/>
    </source>
</evidence>
<reference evidence="6" key="1">
    <citation type="journal article" date="2017" name="Nat. Commun.">
        <title>The asparagus genome sheds light on the origin and evolution of a young Y chromosome.</title>
        <authorList>
            <person name="Harkess A."/>
            <person name="Zhou J."/>
            <person name="Xu C."/>
            <person name="Bowers J.E."/>
            <person name="Van der Hulst R."/>
            <person name="Ayyampalayam S."/>
            <person name="Mercati F."/>
            <person name="Riccardi P."/>
            <person name="McKain M.R."/>
            <person name="Kakrana A."/>
            <person name="Tang H."/>
            <person name="Ray J."/>
            <person name="Groenendijk J."/>
            <person name="Arikit S."/>
            <person name="Mathioni S.M."/>
            <person name="Nakano M."/>
            <person name="Shan H."/>
            <person name="Telgmann-Rauber A."/>
            <person name="Kanno A."/>
            <person name="Yue Z."/>
            <person name="Chen H."/>
            <person name="Li W."/>
            <person name="Chen Y."/>
            <person name="Xu X."/>
            <person name="Zhang Y."/>
            <person name="Luo S."/>
            <person name="Chen H."/>
            <person name="Gao J."/>
            <person name="Mao Z."/>
            <person name="Pires J.C."/>
            <person name="Luo M."/>
            <person name="Kudrna D."/>
            <person name="Wing R.A."/>
            <person name="Meyers B.C."/>
            <person name="Yi K."/>
            <person name="Kong H."/>
            <person name="Lavrijsen P."/>
            <person name="Sunseri F."/>
            <person name="Falavigna A."/>
            <person name="Ye Y."/>
            <person name="Leebens-Mack J.H."/>
            <person name="Chen G."/>
        </authorList>
    </citation>
    <scope>NUCLEOTIDE SEQUENCE [LARGE SCALE GENOMIC DNA]</scope>
    <source>
        <strain evidence="6">cv. DH0086</strain>
    </source>
</reference>
<evidence type="ECO:0000313" key="6">
    <source>
        <dbReference type="Proteomes" id="UP000243459"/>
    </source>
</evidence>
<keyword evidence="6" id="KW-1185">Reference proteome</keyword>
<proteinExistence type="predicted"/>
<keyword evidence="3" id="KW-0063">Aspartyl esterase</keyword>
<dbReference type="Proteomes" id="UP000243459">
    <property type="component" value="Chromosome 3"/>
</dbReference>
<gene>
    <name evidence="5" type="ORF">A4U43_C03F12690</name>
</gene>
<dbReference type="AlphaFoldDB" id="A0A5P1FDR9"/>
<feature type="domain" description="Pectinesterase catalytic" evidence="4">
    <location>
        <begin position="88"/>
        <end position="171"/>
    </location>
</feature>
<dbReference type="GO" id="GO:0045490">
    <property type="term" value="P:pectin catabolic process"/>
    <property type="evidence" value="ECO:0007669"/>
    <property type="project" value="UniProtKB-UniPathway"/>
</dbReference>
<dbReference type="InterPro" id="IPR000070">
    <property type="entry name" value="Pectinesterase_cat"/>
</dbReference>